<dbReference type="Pfam" id="PF00497">
    <property type="entry name" value="SBP_bac_3"/>
    <property type="match status" value="1"/>
</dbReference>
<reference evidence="11" key="1">
    <citation type="submission" date="2019-11" db="EMBL/GenBank/DDBJ databases">
        <authorList>
            <person name="Feng L."/>
        </authorList>
    </citation>
    <scope>NUCLEOTIDE SEQUENCE</scope>
    <source>
        <strain evidence="11">BgluceraseaLFYP119</strain>
    </source>
</reference>
<keyword evidence="5 9" id="KW-0812">Transmembrane</keyword>
<keyword evidence="6" id="KW-0029">Amino-acid transport</keyword>
<sequence length="495" mass="54871">MTNNIRKIRTVIFLSCGIILGILCGKSVSVSAEEKVTVGTNAEYAPFEYLDSDGKLTGFDYELLEAIAEEENLELVWKDMPFDSLIGSMEAGDIKIIAAAVGPTKEREKSMDFSDVYYMGSQSIIFLKDRPVEDFEGLTGMKIAVLEGSQSDFIASGENTDYGEIKDAEVIRFKNAASAVMELKNGGADAVLIDTIMAEIYCRQNKDIAYVQIDGTQEDTVYCIEKGNLELVETVNSGLKKVKESGKYDDLYEKYFSGDSEIQVTEAAEDTGFLNTLKFIFLEENRWQYYLKGLEVTLLVSLLSVVLGSVLGLAVAIIRLNADRKKRETLLSRFMSLYVDVIRGTPSVLQLMIIYFAVFHSQMGYVAAVVSFGINSGAYVSEVIRGGILAVDKGQSEAGRSLGLSYGETMYFIILPQAVKTILPAMGNEFIQLIKETSILGYVGILDLTKASSYVSSRTYQMFLPLAAAGILYYFIVKFLSVMLERLERRLRQSD</sequence>
<dbReference type="SUPFAM" id="SSF161098">
    <property type="entry name" value="MetI-like"/>
    <property type="match status" value="1"/>
</dbReference>
<keyword evidence="8 9" id="KW-0472">Membrane</keyword>
<dbReference type="CDD" id="cd06261">
    <property type="entry name" value="TM_PBP2"/>
    <property type="match status" value="1"/>
</dbReference>
<dbReference type="SUPFAM" id="SSF53850">
    <property type="entry name" value="Periplasmic binding protein-like II"/>
    <property type="match status" value="1"/>
</dbReference>
<evidence type="ECO:0000256" key="7">
    <source>
        <dbReference type="ARBA" id="ARBA00022989"/>
    </source>
</evidence>
<feature type="domain" description="ABC transmembrane type-1" evidence="10">
    <location>
        <begin position="294"/>
        <end position="484"/>
    </location>
</feature>
<dbReference type="GO" id="GO:0022857">
    <property type="term" value="F:transmembrane transporter activity"/>
    <property type="evidence" value="ECO:0007669"/>
    <property type="project" value="InterPro"/>
</dbReference>
<evidence type="ECO:0000256" key="2">
    <source>
        <dbReference type="ARBA" id="ARBA00010072"/>
    </source>
</evidence>
<comment type="similarity">
    <text evidence="2">Belongs to the binding-protein-dependent transport system permease family. HisMQ subfamily.</text>
</comment>
<dbReference type="GO" id="GO:0006865">
    <property type="term" value="P:amino acid transport"/>
    <property type="evidence" value="ECO:0007669"/>
    <property type="project" value="UniProtKB-KW"/>
</dbReference>
<dbReference type="SMART" id="SM00062">
    <property type="entry name" value="PBPb"/>
    <property type="match status" value="1"/>
</dbReference>
<keyword evidence="7 9" id="KW-1133">Transmembrane helix</keyword>
<dbReference type="AlphaFoldDB" id="A0A6N2TF39"/>
<dbReference type="EMBL" id="CACRST010000013">
    <property type="protein sequence ID" value="VYT02266.1"/>
    <property type="molecule type" value="Genomic_DNA"/>
</dbReference>
<dbReference type="FunFam" id="1.10.3720.10:FF:000033">
    <property type="entry name" value="Polar amino acid ABC transporter permease"/>
    <property type="match status" value="1"/>
</dbReference>
<dbReference type="GO" id="GO:0043190">
    <property type="term" value="C:ATP-binding cassette (ABC) transporter complex"/>
    <property type="evidence" value="ECO:0007669"/>
    <property type="project" value="InterPro"/>
</dbReference>
<proteinExistence type="inferred from homology"/>
<evidence type="ECO:0000256" key="6">
    <source>
        <dbReference type="ARBA" id="ARBA00022970"/>
    </source>
</evidence>
<protein>
    <submittedName>
        <fullName evidence="11">Arginine transport system permease protein ArtQ</fullName>
    </submittedName>
</protein>
<dbReference type="InterPro" id="IPR035906">
    <property type="entry name" value="MetI-like_sf"/>
</dbReference>
<feature type="transmembrane region" description="Helical" evidence="9">
    <location>
        <begin position="462"/>
        <end position="484"/>
    </location>
</feature>
<dbReference type="InterPro" id="IPR000515">
    <property type="entry name" value="MetI-like"/>
</dbReference>
<evidence type="ECO:0000256" key="9">
    <source>
        <dbReference type="RuleBase" id="RU363032"/>
    </source>
</evidence>
<comment type="subcellular location">
    <subcellularLocation>
        <location evidence="1 9">Cell membrane</location>
        <topology evidence="1 9">Multi-pass membrane protein</topology>
    </subcellularLocation>
</comment>
<evidence type="ECO:0000256" key="5">
    <source>
        <dbReference type="ARBA" id="ARBA00022692"/>
    </source>
</evidence>
<feature type="transmembrane region" description="Helical" evidence="9">
    <location>
        <begin position="298"/>
        <end position="320"/>
    </location>
</feature>
<dbReference type="PANTHER" id="PTHR30614">
    <property type="entry name" value="MEMBRANE COMPONENT OF AMINO ACID ABC TRANSPORTER"/>
    <property type="match status" value="1"/>
</dbReference>
<dbReference type="InterPro" id="IPR001638">
    <property type="entry name" value="Solute-binding_3/MltF_N"/>
</dbReference>
<dbReference type="InterPro" id="IPR010065">
    <property type="entry name" value="AA_ABC_transptr_permease_3TM"/>
</dbReference>
<keyword evidence="4" id="KW-1003">Cell membrane</keyword>
<name>A0A6N2TF39_9FIRM</name>
<dbReference type="NCBIfam" id="TIGR01726">
    <property type="entry name" value="HEQRo_perm_3TM"/>
    <property type="match status" value="1"/>
</dbReference>
<gene>
    <name evidence="11" type="primary">artQ_2</name>
    <name evidence="11" type="ORF">BGLFYP119_01505</name>
</gene>
<evidence type="ECO:0000256" key="4">
    <source>
        <dbReference type="ARBA" id="ARBA00022475"/>
    </source>
</evidence>
<dbReference type="InterPro" id="IPR043429">
    <property type="entry name" value="ArtM/GltK/GlnP/TcyL/YhdX-like"/>
</dbReference>
<evidence type="ECO:0000313" key="11">
    <source>
        <dbReference type="EMBL" id="VYT02266.1"/>
    </source>
</evidence>
<dbReference type="Pfam" id="PF00528">
    <property type="entry name" value="BPD_transp_1"/>
    <property type="match status" value="1"/>
</dbReference>
<dbReference type="Gene3D" id="3.40.190.10">
    <property type="entry name" value="Periplasmic binding protein-like II"/>
    <property type="match status" value="2"/>
</dbReference>
<evidence type="ECO:0000256" key="1">
    <source>
        <dbReference type="ARBA" id="ARBA00004651"/>
    </source>
</evidence>
<dbReference type="RefSeq" id="WP_317348609.1">
    <property type="nucleotide sequence ID" value="NZ_CACRST010000013.1"/>
</dbReference>
<accession>A0A6N2TF39</accession>
<evidence type="ECO:0000259" key="10">
    <source>
        <dbReference type="PROSITE" id="PS50928"/>
    </source>
</evidence>
<dbReference type="Gene3D" id="1.10.3720.10">
    <property type="entry name" value="MetI-like"/>
    <property type="match status" value="1"/>
</dbReference>
<dbReference type="PROSITE" id="PS50928">
    <property type="entry name" value="ABC_TM1"/>
    <property type="match status" value="1"/>
</dbReference>
<organism evidence="11">
    <name type="scientific">Blautia glucerasea</name>
    <dbReference type="NCBI Taxonomy" id="536633"/>
    <lineage>
        <taxon>Bacteria</taxon>
        <taxon>Bacillati</taxon>
        <taxon>Bacillota</taxon>
        <taxon>Clostridia</taxon>
        <taxon>Lachnospirales</taxon>
        <taxon>Lachnospiraceae</taxon>
        <taxon>Blautia</taxon>
    </lineage>
</organism>
<dbReference type="PANTHER" id="PTHR30614:SF20">
    <property type="entry name" value="GLUTAMINE TRANSPORT SYSTEM PERMEASE PROTEIN GLNP"/>
    <property type="match status" value="1"/>
</dbReference>
<keyword evidence="3 9" id="KW-0813">Transport</keyword>
<evidence type="ECO:0000256" key="3">
    <source>
        <dbReference type="ARBA" id="ARBA00022448"/>
    </source>
</evidence>
<evidence type="ECO:0000256" key="8">
    <source>
        <dbReference type="ARBA" id="ARBA00023136"/>
    </source>
</evidence>